<evidence type="ECO:0000256" key="2">
    <source>
        <dbReference type="ARBA" id="ARBA00022692"/>
    </source>
</evidence>
<protein>
    <submittedName>
        <fullName evidence="6">Colicin V production protein</fullName>
    </submittedName>
</protein>
<accession>A0A1W7ACM3</accession>
<evidence type="ECO:0000256" key="1">
    <source>
        <dbReference type="ARBA" id="ARBA00004141"/>
    </source>
</evidence>
<evidence type="ECO:0000256" key="3">
    <source>
        <dbReference type="ARBA" id="ARBA00022989"/>
    </source>
</evidence>
<keyword evidence="7" id="KW-1185">Reference proteome</keyword>
<dbReference type="InterPro" id="IPR003825">
    <property type="entry name" value="Colicin-V_CvpA"/>
</dbReference>
<keyword evidence="3 5" id="KW-1133">Transmembrane helix</keyword>
<reference evidence="6 7" key="1">
    <citation type="journal article" date="2017" name="Int. J. Syst. Evol. Microbiol.">
        <title>Macrococcus canis sp. nov., a skin bacterium associated with infections in dogs.</title>
        <authorList>
            <person name="Gobeli Brawand S."/>
            <person name="Cotting K."/>
            <person name="Gomez-Sanz E."/>
            <person name="Collaud A."/>
            <person name="Thomann A."/>
            <person name="Brodard I."/>
            <person name="Rodriguez-Campos S."/>
            <person name="Strauss C."/>
            <person name="Perreten V."/>
        </authorList>
    </citation>
    <scope>NUCLEOTIDE SEQUENCE [LARGE SCALE GENOMIC DNA]</scope>
    <source>
        <strain evidence="6 7">KM45013</strain>
    </source>
</reference>
<proteinExistence type="predicted"/>
<dbReference type="Pfam" id="PF02674">
    <property type="entry name" value="Colicin_V"/>
    <property type="match status" value="1"/>
</dbReference>
<feature type="transmembrane region" description="Helical" evidence="5">
    <location>
        <begin position="76"/>
        <end position="97"/>
    </location>
</feature>
<evidence type="ECO:0000256" key="5">
    <source>
        <dbReference type="SAM" id="Phobius"/>
    </source>
</evidence>
<dbReference type="OrthoDB" id="1809613at2"/>
<dbReference type="STRING" id="1855823.MCCS_17240"/>
<dbReference type="PANTHER" id="PTHR37306">
    <property type="entry name" value="COLICIN V PRODUCTION PROTEIN"/>
    <property type="match status" value="1"/>
</dbReference>
<keyword evidence="4 5" id="KW-0472">Membrane</keyword>
<dbReference type="KEGG" id="mcak:MCCS_17240"/>
<organism evidence="6 7">
    <name type="scientific">Macrococcoides canis</name>
    <dbReference type="NCBI Taxonomy" id="1855823"/>
    <lineage>
        <taxon>Bacteria</taxon>
        <taxon>Bacillati</taxon>
        <taxon>Bacillota</taxon>
        <taxon>Bacilli</taxon>
        <taxon>Bacillales</taxon>
        <taxon>Staphylococcaceae</taxon>
        <taxon>Macrococcoides</taxon>
    </lineage>
</organism>
<dbReference type="GO" id="GO:0016020">
    <property type="term" value="C:membrane"/>
    <property type="evidence" value="ECO:0007669"/>
    <property type="project" value="UniProtKB-SubCell"/>
</dbReference>
<evidence type="ECO:0000313" key="7">
    <source>
        <dbReference type="Proteomes" id="UP000194154"/>
    </source>
</evidence>
<evidence type="ECO:0000256" key="4">
    <source>
        <dbReference type="ARBA" id="ARBA00023136"/>
    </source>
</evidence>
<dbReference type="Proteomes" id="UP000194154">
    <property type="component" value="Chromosome"/>
</dbReference>
<gene>
    <name evidence="6" type="ORF">MCCS_17240</name>
</gene>
<dbReference type="PANTHER" id="PTHR37306:SF1">
    <property type="entry name" value="COLICIN V PRODUCTION PROTEIN"/>
    <property type="match status" value="1"/>
</dbReference>
<dbReference type="GO" id="GO:0009403">
    <property type="term" value="P:toxin biosynthetic process"/>
    <property type="evidence" value="ECO:0007669"/>
    <property type="project" value="InterPro"/>
</dbReference>
<name>A0A1W7ACM3_9STAP</name>
<dbReference type="RefSeq" id="WP_086042920.1">
    <property type="nucleotide sequence ID" value="NZ_CBCRZA010000004.1"/>
</dbReference>
<dbReference type="EMBL" id="CP021059">
    <property type="protein sequence ID" value="ARQ07359.1"/>
    <property type="molecule type" value="Genomic_DNA"/>
</dbReference>
<dbReference type="GeneID" id="35295826"/>
<feature type="transmembrane region" description="Helical" evidence="5">
    <location>
        <begin position="117"/>
        <end position="140"/>
    </location>
</feature>
<evidence type="ECO:0000313" key="6">
    <source>
        <dbReference type="EMBL" id="ARQ07359.1"/>
    </source>
</evidence>
<dbReference type="AlphaFoldDB" id="A0A1W7ACM3"/>
<sequence>MINILLIFFLCLGTIIGLRRGLILQSLHLIGTLGSFIIAQLFYKDLAQKLVLMIPFPSTEGNYESKFLNMITNEMTFYNVVSFIILFLLSKIILQFIATVFDYIAQLPLLNQFNRLFGGILGFIESHLLIFIVLFLLSMVPITTIQTKLEESFIANLIANHTPILSNFAKHLFEYAGFII</sequence>
<feature type="transmembrane region" description="Helical" evidence="5">
    <location>
        <begin position="27"/>
        <end position="43"/>
    </location>
</feature>
<comment type="subcellular location">
    <subcellularLocation>
        <location evidence="1">Membrane</location>
        <topology evidence="1">Multi-pass membrane protein</topology>
    </subcellularLocation>
</comment>
<keyword evidence="2 5" id="KW-0812">Transmembrane</keyword>